<dbReference type="InterPro" id="IPR020568">
    <property type="entry name" value="Ribosomal_Su5_D2-typ_SF"/>
</dbReference>
<dbReference type="EMBL" id="CAFBQV010000004">
    <property type="protein sequence ID" value="CAB5058023.1"/>
    <property type="molecule type" value="Genomic_DNA"/>
</dbReference>
<comment type="function">
    <text evidence="1">RNaseP catalyzes the removal of the 5'-leader sequence from pre-tRNA to produce the mature 5'-terminus. It can also cleave other RNA substrates such as 4.5S RNA. The protein component plays an auxiliary but essential role in vivo by binding to the 5'-leader sequence and broadening the substrate specificity of the ribozyme.</text>
</comment>
<dbReference type="SUPFAM" id="SSF54211">
    <property type="entry name" value="Ribosomal protein S5 domain 2-like"/>
    <property type="match status" value="1"/>
</dbReference>
<dbReference type="GO" id="GO:0000049">
    <property type="term" value="F:tRNA binding"/>
    <property type="evidence" value="ECO:0007669"/>
    <property type="project" value="InterPro"/>
</dbReference>
<sequence length="85" mass="9289">MLIDQTLTQPAVAYAIGHQVGGAVERNLLRRRLREILKTKSIVPGSYLIGAYSGAKKLKFEDLGHNVDNLLAKCAQKVAITNKIS</sequence>
<dbReference type="Pfam" id="PF00825">
    <property type="entry name" value="Ribonuclease_P"/>
    <property type="match status" value="1"/>
</dbReference>
<protein>
    <submittedName>
        <fullName evidence="9">Unannotated protein</fullName>
    </submittedName>
</protein>
<dbReference type="InterPro" id="IPR000100">
    <property type="entry name" value="RNase_P"/>
</dbReference>
<organism evidence="9">
    <name type="scientific">freshwater metagenome</name>
    <dbReference type="NCBI Taxonomy" id="449393"/>
    <lineage>
        <taxon>unclassified sequences</taxon>
        <taxon>metagenomes</taxon>
        <taxon>ecological metagenomes</taxon>
    </lineage>
</organism>
<dbReference type="GO" id="GO:0004526">
    <property type="term" value="F:ribonuclease P activity"/>
    <property type="evidence" value="ECO:0007669"/>
    <property type="project" value="InterPro"/>
</dbReference>
<dbReference type="EMBL" id="CAEZSE010000045">
    <property type="protein sequence ID" value="CAB4532170.1"/>
    <property type="molecule type" value="Genomic_DNA"/>
</dbReference>
<dbReference type="AlphaFoldDB" id="A0A6J6XDK3"/>
<dbReference type="InterPro" id="IPR014721">
    <property type="entry name" value="Ribsml_uS5_D2-typ_fold_subgr"/>
</dbReference>
<dbReference type="Gene3D" id="3.30.230.10">
    <property type="match status" value="1"/>
</dbReference>
<keyword evidence="5" id="KW-0378">Hydrolase</keyword>
<evidence type="ECO:0000256" key="6">
    <source>
        <dbReference type="ARBA" id="ARBA00022884"/>
    </source>
</evidence>
<evidence type="ECO:0000313" key="7">
    <source>
        <dbReference type="EMBL" id="CAB4532170.1"/>
    </source>
</evidence>
<dbReference type="EMBL" id="CAFAAP010000006">
    <property type="protein sequence ID" value="CAB4793388.1"/>
    <property type="molecule type" value="Genomic_DNA"/>
</dbReference>
<keyword evidence="6" id="KW-0694">RNA-binding</keyword>
<dbReference type="EMBL" id="CAFBOV010000021">
    <property type="protein sequence ID" value="CAB4989614.1"/>
    <property type="molecule type" value="Genomic_DNA"/>
</dbReference>
<dbReference type="EMBL" id="CAEZWU010000041">
    <property type="protein sequence ID" value="CAB4663107.1"/>
    <property type="molecule type" value="Genomic_DNA"/>
</dbReference>
<keyword evidence="3" id="KW-0540">Nuclease</keyword>
<evidence type="ECO:0000313" key="10">
    <source>
        <dbReference type="EMBL" id="CAB4989614.1"/>
    </source>
</evidence>
<dbReference type="PROSITE" id="PS00648">
    <property type="entry name" value="RIBONUCLEASE_P"/>
    <property type="match status" value="1"/>
</dbReference>
<evidence type="ECO:0000313" key="9">
    <source>
        <dbReference type="EMBL" id="CAB4793388.1"/>
    </source>
</evidence>
<keyword evidence="2" id="KW-0819">tRNA processing</keyword>
<name>A0A6J6XDK3_9ZZZZ</name>
<keyword evidence="4" id="KW-0255">Endonuclease</keyword>
<accession>A0A6J6XDK3</accession>
<dbReference type="GO" id="GO:0008033">
    <property type="term" value="P:tRNA processing"/>
    <property type="evidence" value="ECO:0007669"/>
    <property type="project" value="UniProtKB-KW"/>
</dbReference>
<gene>
    <name evidence="7" type="ORF">UFOPK1353_00398</name>
    <name evidence="8" type="ORF">UFOPK2292_00388</name>
    <name evidence="9" type="ORF">UFOPK3026_00082</name>
    <name evidence="10" type="ORF">UFOPK4020_00185</name>
    <name evidence="11" type="ORF">UFOPK4345_00060</name>
</gene>
<proteinExistence type="predicted"/>
<evidence type="ECO:0000313" key="8">
    <source>
        <dbReference type="EMBL" id="CAB4663107.1"/>
    </source>
</evidence>
<evidence type="ECO:0000256" key="4">
    <source>
        <dbReference type="ARBA" id="ARBA00022759"/>
    </source>
</evidence>
<evidence type="ECO:0000256" key="1">
    <source>
        <dbReference type="ARBA" id="ARBA00002663"/>
    </source>
</evidence>
<evidence type="ECO:0000256" key="3">
    <source>
        <dbReference type="ARBA" id="ARBA00022722"/>
    </source>
</evidence>
<reference evidence="9" key="1">
    <citation type="submission" date="2020-05" db="EMBL/GenBank/DDBJ databases">
        <authorList>
            <person name="Chiriac C."/>
            <person name="Salcher M."/>
            <person name="Ghai R."/>
            <person name="Kavagutti S V."/>
        </authorList>
    </citation>
    <scope>NUCLEOTIDE SEQUENCE</scope>
</reference>
<evidence type="ECO:0000256" key="5">
    <source>
        <dbReference type="ARBA" id="ARBA00022801"/>
    </source>
</evidence>
<evidence type="ECO:0000313" key="11">
    <source>
        <dbReference type="EMBL" id="CAB5058023.1"/>
    </source>
</evidence>
<evidence type="ECO:0000256" key="2">
    <source>
        <dbReference type="ARBA" id="ARBA00022694"/>
    </source>
</evidence>
<dbReference type="InterPro" id="IPR020539">
    <property type="entry name" value="RNase_P_CS"/>
</dbReference>